<dbReference type="AlphaFoldDB" id="A0A177T3B1"/>
<dbReference type="Proteomes" id="UP000077671">
    <property type="component" value="Unassembled WGS sequence"/>
</dbReference>
<name>A0A177T3B1_9BASI</name>
<gene>
    <name evidence="1" type="ORF">A4X03_0g8631</name>
</gene>
<sequence length="163" mass="17459">MRSHLRGVAVDDSGLSVATVWLPWTKTTLINGMYKFILDAGGCLNPVFALRHHLRLSPVDPNLSSSTPLFAFREQAGSPLLALTKKDFLSTINSALAASGREARVGNSFRIGGATVHWRAGILIDSIQLMGGWKSDTVMQYLRNLDLGLAGAHALTAAYLGGP</sequence>
<comment type="caution">
    <text evidence="1">The sequence shown here is derived from an EMBL/GenBank/DDBJ whole genome shotgun (WGS) entry which is preliminary data.</text>
</comment>
<dbReference type="GO" id="GO:0003677">
    <property type="term" value="F:DNA binding"/>
    <property type="evidence" value="ECO:0007669"/>
    <property type="project" value="InterPro"/>
</dbReference>
<evidence type="ECO:0008006" key="3">
    <source>
        <dbReference type="Google" id="ProtNLM"/>
    </source>
</evidence>
<dbReference type="Gene3D" id="1.10.443.10">
    <property type="entry name" value="Intergrase catalytic core"/>
    <property type="match status" value="1"/>
</dbReference>
<dbReference type="EMBL" id="LWDD02002736">
    <property type="protein sequence ID" value="KAE8239961.1"/>
    <property type="molecule type" value="Genomic_DNA"/>
</dbReference>
<protein>
    <recommendedName>
        <fullName evidence="3">Tyr recombinase domain-containing protein</fullName>
    </recommendedName>
</protein>
<dbReference type="InterPro" id="IPR013762">
    <property type="entry name" value="Integrase-like_cat_sf"/>
</dbReference>
<reference evidence="1" key="1">
    <citation type="submission" date="2016-04" db="EMBL/GenBank/DDBJ databases">
        <authorList>
            <person name="Nguyen H.D."/>
            <person name="Kesanakurti P."/>
            <person name="Cullis J."/>
            <person name="Levesque C.A."/>
            <person name="Hambleton S."/>
        </authorList>
    </citation>
    <scope>NUCLEOTIDE SEQUENCE</scope>
    <source>
        <strain evidence="1">DAOMC 238032</strain>
    </source>
</reference>
<evidence type="ECO:0000313" key="2">
    <source>
        <dbReference type="Proteomes" id="UP000077671"/>
    </source>
</evidence>
<proteinExistence type="predicted"/>
<reference evidence="1" key="2">
    <citation type="journal article" date="2019" name="IMA Fungus">
        <title>Genome sequencing and comparison of five Tilletia species to identify candidate genes for the detection of regulated species infecting wheat.</title>
        <authorList>
            <person name="Nguyen H.D.T."/>
            <person name="Sultana T."/>
            <person name="Kesanakurti P."/>
            <person name="Hambleton S."/>
        </authorList>
    </citation>
    <scope>NUCLEOTIDE SEQUENCE</scope>
    <source>
        <strain evidence="1">DAOMC 238032</strain>
    </source>
</reference>
<dbReference type="SUPFAM" id="SSF56349">
    <property type="entry name" value="DNA breaking-rejoining enzymes"/>
    <property type="match status" value="1"/>
</dbReference>
<evidence type="ECO:0000313" key="1">
    <source>
        <dbReference type="EMBL" id="KAE8239961.1"/>
    </source>
</evidence>
<dbReference type="InterPro" id="IPR011010">
    <property type="entry name" value="DNA_brk_join_enz"/>
</dbReference>
<organism evidence="1 2">
    <name type="scientific">Tilletia caries</name>
    <name type="common">wheat bunt fungus</name>
    <dbReference type="NCBI Taxonomy" id="13290"/>
    <lineage>
        <taxon>Eukaryota</taxon>
        <taxon>Fungi</taxon>
        <taxon>Dikarya</taxon>
        <taxon>Basidiomycota</taxon>
        <taxon>Ustilaginomycotina</taxon>
        <taxon>Exobasidiomycetes</taxon>
        <taxon>Tilletiales</taxon>
        <taxon>Tilletiaceae</taxon>
        <taxon>Tilletia</taxon>
    </lineage>
</organism>
<dbReference type="GO" id="GO:0006310">
    <property type="term" value="P:DNA recombination"/>
    <property type="evidence" value="ECO:0007669"/>
    <property type="project" value="InterPro"/>
</dbReference>
<accession>A0A177T3B1</accession>
<dbReference type="GO" id="GO:0015074">
    <property type="term" value="P:DNA integration"/>
    <property type="evidence" value="ECO:0007669"/>
    <property type="project" value="InterPro"/>
</dbReference>